<reference evidence="2 3" key="1">
    <citation type="journal article" date="2016" name="C (Basel)">
        <title>Selective Growth of and Electricity Production by Marine Exoelectrogenic Bacteria in Self-Aggregated Hydrogel of Microbially Reduced Graphene Oxide.</title>
        <authorList>
            <person name="Yoshida N."/>
            <person name="Goto Y."/>
            <person name="Miyata Y."/>
        </authorList>
    </citation>
    <scope>NUCLEOTIDE SEQUENCE [LARGE SCALE GENOMIC DNA]</scope>
    <source>
        <strain evidence="2 3">NIT-T3</strain>
    </source>
</reference>
<evidence type="ECO:0000313" key="2">
    <source>
        <dbReference type="EMBL" id="BCR06232.1"/>
    </source>
</evidence>
<proteinExistence type="predicted"/>
<organism evidence="2 3">
    <name type="scientific">Desulfuromonas versatilis</name>
    <dbReference type="NCBI Taxonomy" id="2802975"/>
    <lineage>
        <taxon>Bacteria</taxon>
        <taxon>Pseudomonadati</taxon>
        <taxon>Thermodesulfobacteriota</taxon>
        <taxon>Desulfuromonadia</taxon>
        <taxon>Desulfuromonadales</taxon>
        <taxon>Desulfuromonadaceae</taxon>
        <taxon>Desulfuromonas</taxon>
    </lineage>
</organism>
<keyword evidence="3" id="KW-1185">Reference proteome</keyword>
<evidence type="ECO:0000259" key="1">
    <source>
        <dbReference type="SMART" id="SM00953"/>
    </source>
</evidence>
<feature type="domain" description="RES" evidence="1">
    <location>
        <begin position="72"/>
        <end position="199"/>
    </location>
</feature>
<dbReference type="RefSeq" id="WP_221249603.1">
    <property type="nucleotide sequence ID" value="NZ_AP024355.1"/>
</dbReference>
<gene>
    <name evidence="2" type="ORF">DESUT3_33010</name>
</gene>
<sequence length="233" mass="26200">MKGLYGKTRDLDGDLYRNIVSLRQPEDLFDDLSGGDPELSALACEAEMRIRGEIPTGIIHRGLHYTTAIGYPFETEPFMASRYGDGTYGLWYGALELETSIYETVYHTVLDIAGIEGVDEPVYRERAVYLVHCRALLIDLSAKRKEFPLLVADEYAFTQEIGRRIHREGHPGLLAPSARCAGTSAVIFNEAVLHSPRPHCFLGYRFDPGRMEVAVEREPGQVLQVIDARPWAR</sequence>
<dbReference type="InterPro" id="IPR014914">
    <property type="entry name" value="RES_dom"/>
</dbReference>
<dbReference type="Proteomes" id="UP001319827">
    <property type="component" value="Chromosome"/>
</dbReference>
<protein>
    <recommendedName>
        <fullName evidence="1">RES domain-containing protein</fullName>
    </recommendedName>
</protein>
<dbReference type="Pfam" id="PF08808">
    <property type="entry name" value="RES"/>
    <property type="match status" value="1"/>
</dbReference>
<dbReference type="SMART" id="SM00953">
    <property type="entry name" value="RES"/>
    <property type="match status" value="1"/>
</dbReference>
<accession>A0ABM8I064</accession>
<dbReference type="EMBL" id="AP024355">
    <property type="protein sequence ID" value="BCR06232.1"/>
    <property type="molecule type" value="Genomic_DNA"/>
</dbReference>
<reference evidence="2 3" key="2">
    <citation type="journal article" date="2021" name="Int. J. Syst. Evol. Microbiol.">
        <title>Isolation and Polyphasic Characterization of Desulfuromonas versatilis sp. Nov., an Electrogenic Bacteria Capable of Versatile Metabolism Isolated from a Graphene Oxide-Reducing Enrichment Culture.</title>
        <authorList>
            <person name="Xie L."/>
            <person name="Yoshida N."/>
            <person name="Ishii S."/>
            <person name="Meng L."/>
        </authorList>
    </citation>
    <scope>NUCLEOTIDE SEQUENCE [LARGE SCALE GENOMIC DNA]</scope>
    <source>
        <strain evidence="2 3">NIT-T3</strain>
    </source>
</reference>
<evidence type="ECO:0000313" key="3">
    <source>
        <dbReference type="Proteomes" id="UP001319827"/>
    </source>
</evidence>
<name>A0ABM8I064_9BACT</name>